<dbReference type="NCBIfam" id="TIGR02605">
    <property type="entry name" value="CxxC_CxxC_SSSS"/>
    <property type="match status" value="1"/>
</dbReference>
<feature type="compositionally biased region" description="Acidic residues" evidence="1">
    <location>
        <begin position="132"/>
        <end position="141"/>
    </location>
</feature>
<evidence type="ECO:0000313" key="3">
    <source>
        <dbReference type="EMBL" id="NEV60845.1"/>
    </source>
</evidence>
<accession>A0A6M0JXK2</accession>
<dbReference type="PANTHER" id="PTHR34404">
    <property type="entry name" value="REGULATORY PROTEIN, FMDB FAMILY"/>
    <property type="match status" value="1"/>
</dbReference>
<evidence type="ECO:0000313" key="4">
    <source>
        <dbReference type="Proteomes" id="UP000483379"/>
    </source>
</evidence>
<dbReference type="RefSeq" id="WP_164450889.1">
    <property type="nucleotide sequence ID" value="NZ_JAAIJQ010000005.1"/>
</dbReference>
<dbReference type="AlphaFoldDB" id="A0A6M0JXK2"/>
<organism evidence="3 4">
    <name type="scientific">Thiorhodococcus minor</name>
    <dbReference type="NCBI Taxonomy" id="57489"/>
    <lineage>
        <taxon>Bacteria</taxon>
        <taxon>Pseudomonadati</taxon>
        <taxon>Pseudomonadota</taxon>
        <taxon>Gammaproteobacteria</taxon>
        <taxon>Chromatiales</taxon>
        <taxon>Chromatiaceae</taxon>
        <taxon>Thiorhodococcus</taxon>
    </lineage>
</organism>
<evidence type="ECO:0000259" key="2">
    <source>
        <dbReference type="SMART" id="SM00834"/>
    </source>
</evidence>
<reference evidence="3 4" key="1">
    <citation type="submission" date="2020-02" db="EMBL/GenBank/DDBJ databases">
        <title>Genome sequences of Thiorhodococcus mannitoliphagus and Thiorhodococcus minor, purple sulfur photosynthetic bacteria in the gammaproteobacterial family, Chromatiaceae.</title>
        <authorList>
            <person name="Aviles F.A."/>
            <person name="Meyer T.E."/>
            <person name="Kyndt J.A."/>
        </authorList>
    </citation>
    <scope>NUCLEOTIDE SEQUENCE [LARGE SCALE GENOMIC DNA]</scope>
    <source>
        <strain evidence="3 4">DSM 11518</strain>
    </source>
</reference>
<dbReference type="SMART" id="SM00834">
    <property type="entry name" value="CxxC_CXXC_SSSS"/>
    <property type="match status" value="1"/>
</dbReference>
<protein>
    <submittedName>
        <fullName evidence="3">Zinc ribbon domain-containing protein</fullName>
    </submittedName>
</protein>
<keyword evidence="4" id="KW-1185">Reference proteome</keyword>
<feature type="domain" description="Putative regulatory protein FmdB zinc ribbon" evidence="2">
    <location>
        <begin position="1"/>
        <end position="43"/>
    </location>
</feature>
<sequence>MPVYEFYCPDCHTIYNFFSRRVDTQTRPMCPSCGRPELDRQASLFAISSGRADGDDAAGDDDLPPGMDEEKLMSAMASMAGELEHLDDEDPKQAALAMRKLFQASGLKMGDAMSEAIRRMEAGEDPDQIDAELGDALEQEDPFSAGGGKQTIEALKQMRRDLLPPKRDETWYPLQAPEPAQGTRQD</sequence>
<comment type="caution">
    <text evidence="3">The sequence shown here is derived from an EMBL/GenBank/DDBJ whole genome shotgun (WGS) entry which is preliminary data.</text>
</comment>
<proteinExistence type="predicted"/>
<dbReference type="Proteomes" id="UP000483379">
    <property type="component" value="Unassembled WGS sequence"/>
</dbReference>
<feature type="region of interest" description="Disordered" evidence="1">
    <location>
        <begin position="132"/>
        <end position="186"/>
    </location>
</feature>
<dbReference type="EMBL" id="JAAIJQ010000005">
    <property type="protein sequence ID" value="NEV60845.1"/>
    <property type="molecule type" value="Genomic_DNA"/>
</dbReference>
<dbReference type="PANTHER" id="PTHR34404:SF3">
    <property type="entry name" value="REGULATORY PROTEIN, FMDB FAMILY"/>
    <property type="match status" value="1"/>
</dbReference>
<feature type="compositionally biased region" description="Basic and acidic residues" evidence="1">
    <location>
        <begin position="156"/>
        <end position="170"/>
    </location>
</feature>
<dbReference type="InterPro" id="IPR013429">
    <property type="entry name" value="Regulatory_FmdB_Zinc_ribbon"/>
</dbReference>
<gene>
    <name evidence="3" type="ORF">G3446_02860</name>
</gene>
<evidence type="ECO:0000256" key="1">
    <source>
        <dbReference type="SAM" id="MobiDB-lite"/>
    </source>
</evidence>
<name>A0A6M0JXK2_9GAMM</name>